<organism evidence="2">
    <name type="scientific">Siphoviridae sp. ctkV91</name>
    <dbReference type="NCBI Taxonomy" id="2827924"/>
    <lineage>
        <taxon>Viruses</taxon>
        <taxon>Duplodnaviria</taxon>
        <taxon>Heunggongvirae</taxon>
        <taxon>Uroviricota</taxon>
        <taxon>Caudoviricetes</taxon>
    </lineage>
</organism>
<proteinExistence type="predicted"/>
<name>A0A8S5TDG8_9CAUD</name>
<protein>
    <submittedName>
        <fullName evidence="2">Uncharacterized protein</fullName>
    </submittedName>
</protein>
<accession>A0A8S5TDG8</accession>
<keyword evidence="1" id="KW-0472">Membrane</keyword>
<keyword evidence="1" id="KW-1133">Transmembrane helix</keyword>
<evidence type="ECO:0000313" key="2">
    <source>
        <dbReference type="EMBL" id="DAF61310.1"/>
    </source>
</evidence>
<sequence length="125" mass="14325">MRRLPCCCCFCRLCCWWWLPGVLYGTGLWLRKGIRSRRGPSLMVQPLKGWLPVLSRRVLRVGWSLRGFTVRVCVWMLCVLSGVFRVCRARPVSAARKGPLVLTAGMVLMVQLGWLALLVRRVPRV</sequence>
<reference evidence="2" key="1">
    <citation type="journal article" date="2021" name="Proc. Natl. Acad. Sci. U.S.A.">
        <title>A Catalog of Tens of Thousands of Viruses from Human Metagenomes Reveals Hidden Associations with Chronic Diseases.</title>
        <authorList>
            <person name="Tisza M.J."/>
            <person name="Buck C.B."/>
        </authorList>
    </citation>
    <scope>NUCLEOTIDE SEQUENCE</scope>
    <source>
        <strain evidence="2">CtkV91</strain>
    </source>
</reference>
<dbReference type="EMBL" id="BK032807">
    <property type="protein sequence ID" value="DAF61310.1"/>
    <property type="molecule type" value="Genomic_DNA"/>
</dbReference>
<feature type="transmembrane region" description="Helical" evidence="1">
    <location>
        <begin position="99"/>
        <end position="119"/>
    </location>
</feature>
<evidence type="ECO:0000256" key="1">
    <source>
        <dbReference type="SAM" id="Phobius"/>
    </source>
</evidence>
<feature type="transmembrane region" description="Helical" evidence="1">
    <location>
        <begin position="68"/>
        <end position="87"/>
    </location>
</feature>
<keyword evidence="1" id="KW-0812">Transmembrane</keyword>